<dbReference type="InterPro" id="IPR000064">
    <property type="entry name" value="NLP_P60_dom"/>
</dbReference>
<dbReference type="GO" id="GO:0008234">
    <property type="term" value="F:cysteine-type peptidase activity"/>
    <property type="evidence" value="ECO:0007669"/>
    <property type="project" value="UniProtKB-KW"/>
</dbReference>
<keyword evidence="2" id="KW-0645">Protease</keyword>
<evidence type="ECO:0000313" key="9">
    <source>
        <dbReference type="Proteomes" id="UP000070174"/>
    </source>
</evidence>
<dbReference type="SUPFAM" id="SSF54001">
    <property type="entry name" value="Cysteine proteinases"/>
    <property type="match status" value="1"/>
</dbReference>
<dbReference type="PANTHER" id="PTHR43308">
    <property type="entry name" value="OUTER MEMBRANE PROTEIN ALPHA-RELATED"/>
    <property type="match status" value="1"/>
</dbReference>
<evidence type="ECO:0000256" key="5">
    <source>
        <dbReference type="SAM" id="SignalP"/>
    </source>
</evidence>
<dbReference type="GO" id="GO:0006508">
    <property type="term" value="P:proteolysis"/>
    <property type="evidence" value="ECO:0007669"/>
    <property type="project" value="UniProtKB-KW"/>
</dbReference>
<dbReference type="PROSITE" id="PS51272">
    <property type="entry name" value="SLH"/>
    <property type="match status" value="2"/>
</dbReference>
<sequence>MKSFACLNFREVNMKRFKRITGLLLLAMTLSPINVLASGFKDVENHWARESINYAIEKGYASGYEDNTFKPNGKVTRAEFVSLLNNFFKTKETFTLSVSDSKYNDVEGWYKDDILMAESLGALPYELKGDNFIPSAEINREEAAGLTHAYLTGLRIKENSYGLGQIDRTSTENVKSSLLSSLELVNNNSNLSTNLTYKDADKISDFYSLPVFSLANEKIISGYPDGTFKAKESISRSEAINILLAAKGEKIENNLKPSEDKNSNLDKALTEDQLGFINKGGATYYKDAQKGIVRGWKQIGDSLYYFSPIDGRMYKDGLFSTGEGVYWFGPDGKIKTGKRPGGHVGRKISWSYPTAKELENKWLEIPNSEARFKAQEIANFAASKEGLPFKWFGCDLHDKSGVYCCGTVYSAYKEFGIRVPGPDDCNMYADKGYQMVKAQYTRAEEFGGIYVNRNETLYPGDVLFYKNPKWTYGYNHAAIYLGVNGGRKIIVHATLADGLVSESESKVNSWGYKPLRAVRYLK</sequence>
<keyword evidence="5" id="KW-0732">Signal</keyword>
<keyword evidence="3" id="KW-0378">Hydrolase</keyword>
<dbReference type="SUPFAM" id="SSF69360">
    <property type="entry name" value="Cell wall binding repeat"/>
    <property type="match status" value="1"/>
</dbReference>
<feature type="signal peptide" evidence="5">
    <location>
        <begin position="1"/>
        <end position="37"/>
    </location>
</feature>
<comment type="caution">
    <text evidence="8">The sequence shown here is derived from an EMBL/GenBank/DDBJ whole genome shotgun (WGS) entry which is preliminary data.</text>
</comment>
<organism evidence="8">
    <name type="scientific">Peptoniphilus harei</name>
    <dbReference type="NCBI Taxonomy" id="54005"/>
    <lineage>
        <taxon>Bacteria</taxon>
        <taxon>Bacillati</taxon>
        <taxon>Bacillota</taxon>
        <taxon>Tissierellia</taxon>
        <taxon>Tissierellales</taxon>
        <taxon>Peptoniphilaceae</taxon>
        <taxon>Peptoniphilus</taxon>
    </lineage>
</organism>
<proteinExistence type="inferred from homology"/>
<accession>A0A133PM56</accession>
<dbReference type="InterPro" id="IPR001119">
    <property type="entry name" value="SLH_dom"/>
</dbReference>
<dbReference type="PATRIC" id="fig|54005.3.peg.1258"/>
<evidence type="ECO:0000259" key="6">
    <source>
        <dbReference type="PROSITE" id="PS51272"/>
    </source>
</evidence>
<evidence type="ECO:0000256" key="1">
    <source>
        <dbReference type="ARBA" id="ARBA00007074"/>
    </source>
</evidence>
<dbReference type="Gene3D" id="3.90.1720.10">
    <property type="entry name" value="endopeptidase domain like (from Nostoc punctiforme)"/>
    <property type="match status" value="1"/>
</dbReference>
<dbReference type="PANTHER" id="PTHR43308:SF5">
    <property type="entry name" value="S-LAYER PROTEIN _ PEPTIDOGLYCAN ENDO-BETA-N-ACETYLGLUCOSAMINIDASE"/>
    <property type="match status" value="1"/>
</dbReference>
<dbReference type="AlphaFoldDB" id="A0A133PM56"/>
<dbReference type="InterPro" id="IPR051465">
    <property type="entry name" value="Cell_Envelope_Struct_Comp"/>
</dbReference>
<evidence type="ECO:0000259" key="7">
    <source>
        <dbReference type="PROSITE" id="PS51935"/>
    </source>
</evidence>
<dbReference type="Pfam" id="PF00877">
    <property type="entry name" value="NLPC_P60"/>
    <property type="match status" value="1"/>
</dbReference>
<dbReference type="Pfam" id="PF00395">
    <property type="entry name" value="SLH"/>
    <property type="match status" value="2"/>
</dbReference>
<name>A0A133PM56_9FIRM</name>
<feature type="domain" description="SLH" evidence="6">
    <location>
        <begin position="194"/>
        <end position="257"/>
    </location>
</feature>
<evidence type="ECO:0000313" key="8">
    <source>
        <dbReference type="EMBL" id="KXA29650.1"/>
    </source>
</evidence>
<feature type="domain" description="NlpC/P60" evidence="7">
    <location>
        <begin position="371"/>
        <end position="521"/>
    </location>
</feature>
<dbReference type="PROSITE" id="PS51935">
    <property type="entry name" value="NLPC_P60"/>
    <property type="match status" value="1"/>
</dbReference>
<feature type="chain" id="PRO_5007458255" evidence="5">
    <location>
        <begin position="38"/>
        <end position="522"/>
    </location>
</feature>
<gene>
    <name evidence="8" type="ORF">HMPREF3229_01275</name>
</gene>
<keyword evidence="4" id="KW-0788">Thiol protease</keyword>
<dbReference type="InterPro" id="IPR038765">
    <property type="entry name" value="Papain-like_cys_pep_sf"/>
</dbReference>
<feature type="domain" description="SLH" evidence="6">
    <location>
        <begin position="35"/>
        <end position="98"/>
    </location>
</feature>
<dbReference type="Proteomes" id="UP000070174">
    <property type="component" value="Unassembled WGS sequence"/>
</dbReference>
<protein>
    <submittedName>
        <fullName evidence="8">Uncharacterized protein</fullName>
    </submittedName>
</protein>
<reference evidence="8 9" key="1">
    <citation type="submission" date="2016-01" db="EMBL/GenBank/DDBJ databases">
        <authorList>
            <person name="Oliw E.H."/>
        </authorList>
    </citation>
    <scope>NUCLEOTIDE SEQUENCE [LARGE SCALE GENOMIC DNA]</scope>
    <source>
        <strain evidence="8 9">CMW7756A</strain>
    </source>
</reference>
<evidence type="ECO:0000256" key="2">
    <source>
        <dbReference type="ARBA" id="ARBA00022670"/>
    </source>
</evidence>
<dbReference type="Gene3D" id="2.10.270.10">
    <property type="entry name" value="Cholin Binding"/>
    <property type="match status" value="1"/>
</dbReference>
<comment type="similarity">
    <text evidence="1">Belongs to the peptidase C40 family.</text>
</comment>
<evidence type="ECO:0000256" key="4">
    <source>
        <dbReference type="ARBA" id="ARBA00022807"/>
    </source>
</evidence>
<dbReference type="EMBL" id="LRQE01000034">
    <property type="protein sequence ID" value="KXA29650.1"/>
    <property type="molecule type" value="Genomic_DNA"/>
</dbReference>
<evidence type="ECO:0000256" key="3">
    <source>
        <dbReference type="ARBA" id="ARBA00022801"/>
    </source>
</evidence>